<evidence type="ECO:0000313" key="1">
    <source>
        <dbReference type="EMBL" id="AHI21080.1"/>
    </source>
</evidence>
<sequence>MDLSFVQEQLDTFATFAGAIDDFLQIPAKFFGGLVEWFGESETEGVSNVEADWDVTKGAFGSSSSDEAPAE</sequence>
<accession>A0ABM5PSX9</accession>
<name>A0ABM5PSX9_9CORY</name>
<gene>
    <name evidence="1" type="ORF">CCASEI_12650</name>
</gene>
<proteinExistence type="predicted"/>
<dbReference type="NCBIfam" id="NF033938">
    <property type="entry name" value="porH_2"/>
    <property type="match status" value="1"/>
</dbReference>
<dbReference type="EMBL" id="CP004350">
    <property type="protein sequence ID" value="AHI21080.1"/>
    <property type="molecule type" value="Genomic_DNA"/>
</dbReference>
<evidence type="ECO:0000313" key="2">
    <source>
        <dbReference type="Proteomes" id="UP000019226"/>
    </source>
</evidence>
<keyword evidence="2" id="KW-1185">Reference proteome</keyword>
<reference evidence="2" key="1">
    <citation type="submission" date="2013-02" db="EMBL/GenBank/DDBJ databases">
        <title>The complete genome sequence of Corynebacterium casei LMG S-19264 (=DSM 44701).</title>
        <authorList>
            <person name="Ruckert C."/>
            <person name="Albersmeier A."/>
            <person name="Kalinowski J."/>
        </authorList>
    </citation>
    <scope>NUCLEOTIDE SEQUENCE [LARGE SCALE GENOMIC DNA]</scope>
    <source>
        <strain evidence="2">LMG S-19264</strain>
    </source>
</reference>
<dbReference type="RefSeq" id="WP_025388172.1">
    <property type="nucleotide sequence ID" value="NZ_CP004350.1"/>
</dbReference>
<protein>
    <submittedName>
        <fullName evidence="1">Uncharacterized protein</fullName>
    </submittedName>
</protein>
<organism evidence="1 2">
    <name type="scientific">Corynebacterium casei LMG S-19264</name>
    <dbReference type="NCBI Taxonomy" id="1285583"/>
    <lineage>
        <taxon>Bacteria</taxon>
        <taxon>Bacillati</taxon>
        <taxon>Actinomycetota</taxon>
        <taxon>Actinomycetes</taxon>
        <taxon>Mycobacteriales</taxon>
        <taxon>Corynebacteriaceae</taxon>
        <taxon>Corynebacterium</taxon>
    </lineage>
</organism>
<dbReference type="GeneID" id="82878625"/>
<dbReference type="Proteomes" id="UP000019226">
    <property type="component" value="Chromosome"/>
</dbReference>